<accession>A0A6C0K8K4</accession>
<dbReference type="InterPro" id="IPR007031">
    <property type="entry name" value="Poxvirus_VLTF3"/>
</dbReference>
<organism evidence="1">
    <name type="scientific">viral metagenome</name>
    <dbReference type="NCBI Taxonomy" id="1070528"/>
    <lineage>
        <taxon>unclassified sequences</taxon>
        <taxon>metagenomes</taxon>
        <taxon>organismal metagenomes</taxon>
    </lineage>
</organism>
<sequence>MSSNNAFFSIRPTKRSNPECRTTLDALHKHHVHRIQSKQGNIDNIRATISTCDGQIGLSKTDMESSVWIDKKGVAKKELEQLEGNVEFYDYYLKAGPILYEYYDIQNKIQSGVSPVLKRLVTRQKPGSVLAALEVAAGESGEIQNLSEVPPKGEELRRDKLLETYLQRVDPEHARTSHEIEFETFGDCPHCETEMIFSANEANFTCGKCGFQDFVLVDSDKPSYKDPPREVSYYAYKRINHFNEWLAQFQAKETTEIPQEVYDAILVELKKERIMDFRTLKASKVKEILKKMKFNKYYEHIPHIMNRLNGQTAAVMTREIEEKLRYMFKEIQPSFQTHCPKERNNFLSYSYVLYKFCELLELDEYLSCFQLLKNRDKLYVQDKIWQKICADLSWQFIRSI</sequence>
<protein>
    <recommendedName>
        <fullName evidence="2">Late transcription factor 3-like protein</fullName>
    </recommendedName>
</protein>
<evidence type="ECO:0008006" key="2">
    <source>
        <dbReference type="Google" id="ProtNLM"/>
    </source>
</evidence>
<proteinExistence type="predicted"/>
<dbReference type="Pfam" id="PF04947">
    <property type="entry name" value="Pox_VLTF3"/>
    <property type="match status" value="1"/>
</dbReference>
<evidence type="ECO:0000313" key="1">
    <source>
        <dbReference type="EMBL" id="QHU13007.1"/>
    </source>
</evidence>
<dbReference type="AlphaFoldDB" id="A0A6C0K8K4"/>
<reference evidence="1" key="1">
    <citation type="journal article" date="2020" name="Nature">
        <title>Giant virus diversity and host interactions through global metagenomics.</title>
        <authorList>
            <person name="Schulz F."/>
            <person name="Roux S."/>
            <person name="Paez-Espino D."/>
            <person name="Jungbluth S."/>
            <person name="Walsh D.A."/>
            <person name="Denef V.J."/>
            <person name="McMahon K.D."/>
            <person name="Konstantinidis K.T."/>
            <person name="Eloe-Fadrosh E.A."/>
            <person name="Kyrpides N.C."/>
            <person name="Woyke T."/>
        </authorList>
    </citation>
    <scope>NUCLEOTIDE SEQUENCE</scope>
    <source>
        <strain evidence="1">GVMAG-S-1101172-89</strain>
    </source>
</reference>
<dbReference type="EMBL" id="MN740812">
    <property type="protein sequence ID" value="QHU13007.1"/>
    <property type="molecule type" value="Genomic_DNA"/>
</dbReference>
<dbReference type="GO" id="GO:0046782">
    <property type="term" value="P:regulation of viral transcription"/>
    <property type="evidence" value="ECO:0007669"/>
    <property type="project" value="InterPro"/>
</dbReference>
<name>A0A6C0K8K4_9ZZZZ</name>